<reference evidence="2 3" key="1">
    <citation type="submission" date="2019-07" db="EMBL/GenBank/DDBJ databases">
        <title>Genomic Encyclopedia of Archaeal and Bacterial Type Strains, Phase II (KMG-II): from individual species to whole genera.</title>
        <authorList>
            <person name="Goeker M."/>
        </authorList>
    </citation>
    <scope>NUCLEOTIDE SEQUENCE [LARGE SCALE GENOMIC DNA]</scope>
    <source>
        <strain evidence="2 3">ATCC BAA-1854</strain>
    </source>
</reference>
<proteinExistence type="predicted"/>
<organism evidence="2 3">
    <name type="scientific">Mucilaginibacter frigoritolerans</name>
    <dbReference type="NCBI Taxonomy" id="652788"/>
    <lineage>
        <taxon>Bacteria</taxon>
        <taxon>Pseudomonadati</taxon>
        <taxon>Bacteroidota</taxon>
        <taxon>Sphingobacteriia</taxon>
        <taxon>Sphingobacteriales</taxon>
        <taxon>Sphingobacteriaceae</taxon>
        <taxon>Mucilaginibacter</taxon>
    </lineage>
</organism>
<evidence type="ECO:0000256" key="1">
    <source>
        <dbReference type="SAM" id="MobiDB-lite"/>
    </source>
</evidence>
<dbReference type="EMBL" id="VLLI01000002">
    <property type="protein sequence ID" value="TWJ03264.1"/>
    <property type="molecule type" value="Genomic_DNA"/>
</dbReference>
<protein>
    <submittedName>
        <fullName evidence="2">Uncharacterized protein</fullName>
    </submittedName>
</protein>
<gene>
    <name evidence="2" type="ORF">JN11_00801</name>
</gene>
<evidence type="ECO:0000313" key="2">
    <source>
        <dbReference type="EMBL" id="TWJ03264.1"/>
    </source>
</evidence>
<accession>A0A562UBU5</accession>
<dbReference type="AlphaFoldDB" id="A0A562UBU5"/>
<feature type="region of interest" description="Disordered" evidence="1">
    <location>
        <begin position="185"/>
        <end position="207"/>
    </location>
</feature>
<dbReference type="Proteomes" id="UP000317010">
    <property type="component" value="Unassembled WGS sequence"/>
</dbReference>
<name>A0A562UBU5_9SPHI</name>
<comment type="caution">
    <text evidence="2">The sequence shown here is derived from an EMBL/GenBank/DDBJ whole genome shotgun (WGS) entry which is preliminary data.</text>
</comment>
<evidence type="ECO:0000313" key="3">
    <source>
        <dbReference type="Proteomes" id="UP000317010"/>
    </source>
</evidence>
<keyword evidence="3" id="KW-1185">Reference proteome</keyword>
<sequence length="207" mass="23700">MESDELGWFSIKASIGDTLQFTKLNFVTQKIAIVNTGDIPVFMEPLITLDQVTVKGQTKKQELSDVMADYRKQGTFYDGKPTALSFLSSPITGLYELFGATPGRARRFAANSKSELEYAEVQRRYNIGLVKRVTNTTDTVAKKFMEYYTPSYEDLKEWNDYELIKHIHLNYDFYDKTKDKDNLRKSVLPPLVKPGSKQDPVDLSKDQ</sequence>